<dbReference type="InterPro" id="IPR034706">
    <property type="entry name" value="CpoB"/>
</dbReference>
<dbReference type="HAMAP" id="MF_02066">
    <property type="entry name" value="CpoB"/>
    <property type="match status" value="1"/>
</dbReference>
<gene>
    <name evidence="3" type="ordered locus">Dbac_0484</name>
</gene>
<dbReference type="RefSeq" id="WP_012805692.1">
    <property type="nucleotide sequence ID" value="NC_013173.1"/>
</dbReference>
<dbReference type="Gene3D" id="1.25.40.10">
    <property type="entry name" value="Tetratricopeptide repeat domain"/>
    <property type="match status" value="1"/>
</dbReference>
<dbReference type="InterPro" id="IPR011990">
    <property type="entry name" value="TPR-like_helical_dom_sf"/>
</dbReference>
<feature type="region of interest" description="Disordered" evidence="2">
    <location>
        <begin position="140"/>
        <end position="195"/>
    </location>
</feature>
<dbReference type="eggNOG" id="COG1729">
    <property type="taxonomic scope" value="Bacteria"/>
</dbReference>
<keyword evidence="4" id="KW-1185">Reference proteome</keyword>
<dbReference type="InterPro" id="IPR019734">
    <property type="entry name" value="TPR_rpt"/>
</dbReference>
<dbReference type="HOGENOM" id="CLU_044315_3_0_7"/>
<dbReference type="NCBIfam" id="TIGR02795">
    <property type="entry name" value="tol_pal_ybgF"/>
    <property type="match status" value="1"/>
</dbReference>
<protein>
    <submittedName>
        <fullName evidence="3">Tol-pal system protein YbgF</fullName>
    </submittedName>
</protein>
<organism evidence="3 4">
    <name type="scientific">Desulfomicrobium baculatum (strain DSM 4028 / VKM B-1378 / X)</name>
    <name type="common">Desulfovibrio baculatus</name>
    <dbReference type="NCBI Taxonomy" id="525897"/>
    <lineage>
        <taxon>Bacteria</taxon>
        <taxon>Pseudomonadati</taxon>
        <taxon>Thermodesulfobacteriota</taxon>
        <taxon>Desulfovibrionia</taxon>
        <taxon>Desulfovibrionales</taxon>
        <taxon>Desulfomicrobiaceae</taxon>
        <taxon>Desulfomicrobium</taxon>
    </lineage>
</organism>
<dbReference type="Proteomes" id="UP000002216">
    <property type="component" value="Chromosome"/>
</dbReference>
<dbReference type="STRING" id="525897.Dbac_0484"/>
<dbReference type="EMBL" id="CP001629">
    <property type="protein sequence ID" value="ACU88609.1"/>
    <property type="molecule type" value="Genomic_DNA"/>
</dbReference>
<feature type="coiled-coil region" evidence="1">
    <location>
        <begin position="39"/>
        <end position="94"/>
    </location>
</feature>
<dbReference type="SUPFAM" id="SSF48452">
    <property type="entry name" value="TPR-like"/>
    <property type="match status" value="1"/>
</dbReference>
<dbReference type="AlphaFoldDB" id="C7LWB7"/>
<name>C7LWB7_DESBD</name>
<dbReference type="InterPro" id="IPR014162">
    <property type="entry name" value="CpoB_C"/>
</dbReference>
<accession>C7LWB7</accession>
<evidence type="ECO:0000256" key="1">
    <source>
        <dbReference type="SAM" id="Coils"/>
    </source>
</evidence>
<dbReference type="KEGG" id="dba:Dbac_0484"/>
<dbReference type="GO" id="GO:0051301">
    <property type="term" value="P:cell division"/>
    <property type="evidence" value="ECO:0007669"/>
    <property type="project" value="InterPro"/>
</dbReference>
<reference evidence="3 4" key="1">
    <citation type="journal article" date="2009" name="Stand. Genomic Sci.">
        <title>Complete genome sequence of Desulfomicrobium baculatum type strain (X).</title>
        <authorList>
            <person name="Copeland A."/>
            <person name="Spring S."/>
            <person name="Goker M."/>
            <person name="Schneider S."/>
            <person name="Lapidus A."/>
            <person name="Del Rio T.G."/>
            <person name="Tice H."/>
            <person name="Cheng J.F."/>
            <person name="Chen F."/>
            <person name="Nolan M."/>
            <person name="Bruce D."/>
            <person name="Goodwin L."/>
            <person name="Pitluck S."/>
            <person name="Ivanova N."/>
            <person name="Mavrommatis K."/>
            <person name="Ovchinnikova G."/>
            <person name="Pati A."/>
            <person name="Chen A."/>
            <person name="Palaniappan K."/>
            <person name="Land M."/>
            <person name="Hauser L."/>
            <person name="Chang Y.J."/>
            <person name="Jeffries C.C."/>
            <person name="Meincke L."/>
            <person name="Sims D."/>
            <person name="Brettin T."/>
            <person name="Detter J.C."/>
            <person name="Han C."/>
            <person name="Chain P."/>
            <person name="Bristow J."/>
            <person name="Eisen J.A."/>
            <person name="Markowitz V."/>
            <person name="Hugenholtz P."/>
            <person name="Kyrpides N.C."/>
            <person name="Klenk H.P."/>
            <person name="Lucas S."/>
        </authorList>
    </citation>
    <scope>NUCLEOTIDE SEQUENCE [LARGE SCALE GENOMIC DNA]</scope>
    <source>
        <strain evidence="4">DSM 4028 / VKM B-1378 / X</strain>
    </source>
</reference>
<sequence length="318" mass="35092">MSSLHLGRKILITGALAALLGTIPACVTTSDFDRLRSQVYSQEQERIKQQERITQLEAELARSQPAQANNWAEVNSMRSQIAALTGQIDDLRRTQDMQQQAAGGLVTVDSLNSRVVDLERKTLFMATQLGVVFDEMPALPPAQTTPTGSFPGTVPPRSPDMPEVPADAAQPESQPAPPAVSTPETQPQAAPQAEVPGQELYQQALESFYAMKYKEAQITWAEFVKGFPKDPLVPNAVFWQGECFFQMQDYANAVLTYQKVIEEHKTSNKYTAALLKQGISFYKLKKDQAGKLVLEDLIKKHPQSAEAKRAQAYLKGGN</sequence>
<dbReference type="Pfam" id="PF13174">
    <property type="entry name" value="TPR_6"/>
    <property type="match status" value="2"/>
</dbReference>
<evidence type="ECO:0000256" key="2">
    <source>
        <dbReference type="SAM" id="MobiDB-lite"/>
    </source>
</evidence>
<keyword evidence="1" id="KW-0175">Coiled coil</keyword>
<evidence type="ECO:0000313" key="4">
    <source>
        <dbReference type="Proteomes" id="UP000002216"/>
    </source>
</evidence>
<evidence type="ECO:0000313" key="3">
    <source>
        <dbReference type="EMBL" id="ACU88609.1"/>
    </source>
</evidence>
<proteinExistence type="inferred from homology"/>